<dbReference type="Pfam" id="PF11917">
    <property type="entry name" value="DUF3435"/>
    <property type="match status" value="1"/>
</dbReference>
<evidence type="ECO:0000313" key="3">
    <source>
        <dbReference type="Proteomes" id="UP001396898"/>
    </source>
</evidence>
<evidence type="ECO:0000259" key="1">
    <source>
        <dbReference type="PROSITE" id="PS00028"/>
    </source>
</evidence>
<dbReference type="InterPro" id="IPR013087">
    <property type="entry name" value="Znf_C2H2_type"/>
</dbReference>
<comment type="caution">
    <text evidence="2">The sequence shown here is derived from an EMBL/GenBank/DDBJ whole genome shotgun (WGS) entry which is preliminary data.</text>
</comment>
<dbReference type="PROSITE" id="PS00028">
    <property type="entry name" value="ZINC_FINGER_C2H2_1"/>
    <property type="match status" value="1"/>
</dbReference>
<feature type="domain" description="C2H2-type" evidence="1">
    <location>
        <begin position="592"/>
        <end position="615"/>
    </location>
</feature>
<organism evidence="2 3">
    <name type="scientific">Apiospora marii</name>
    <dbReference type="NCBI Taxonomy" id="335849"/>
    <lineage>
        <taxon>Eukaryota</taxon>
        <taxon>Fungi</taxon>
        <taxon>Dikarya</taxon>
        <taxon>Ascomycota</taxon>
        <taxon>Pezizomycotina</taxon>
        <taxon>Sordariomycetes</taxon>
        <taxon>Xylariomycetidae</taxon>
        <taxon>Amphisphaeriales</taxon>
        <taxon>Apiosporaceae</taxon>
        <taxon>Apiospora</taxon>
    </lineage>
</organism>
<gene>
    <name evidence="2" type="ORF">PG991_005183</name>
</gene>
<reference evidence="2 3" key="1">
    <citation type="submission" date="2023-01" db="EMBL/GenBank/DDBJ databases">
        <title>Analysis of 21 Apiospora genomes using comparative genomics revels a genus with tremendous synthesis potential of carbohydrate active enzymes and secondary metabolites.</title>
        <authorList>
            <person name="Sorensen T."/>
        </authorList>
    </citation>
    <scope>NUCLEOTIDE SEQUENCE [LARGE SCALE GENOMIC DNA]</scope>
    <source>
        <strain evidence="2 3">CBS 20057</strain>
    </source>
</reference>
<keyword evidence="3" id="KW-1185">Reference proteome</keyword>
<dbReference type="PANTHER" id="PTHR37535">
    <property type="entry name" value="FLUG DOMAIN PROTEIN"/>
    <property type="match status" value="1"/>
</dbReference>
<dbReference type="Proteomes" id="UP001396898">
    <property type="component" value="Unassembled WGS sequence"/>
</dbReference>
<protein>
    <recommendedName>
        <fullName evidence="1">C2H2-type domain-containing protein</fullName>
    </recommendedName>
</protein>
<dbReference type="EMBL" id="JAQQWI010000007">
    <property type="protein sequence ID" value="KAK8028127.1"/>
    <property type="molecule type" value="Genomic_DNA"/>
</dbReference>
<sequence>MKKRKEMKGEKLARGGLQGYWKQFTAGYQHLRGPIEKDHITSVTRLLSKNGGLYEALDMVPDAGPRKHATEHVFIMLGKFLWTLDWQMFRYPHLRVDYWAAISAKVLTSSRISDFIESSSRPDTEIGLKYKDIKMVVFRNEEGQPEFAVQMTKFLKGFEEKSSKLTQCDLHEGEYGGSLPLFMNPILFLLVIFCTTGAFRDYRGIEGLYKLLDLDDIPPFSGFRAIQWNPEVRDTPVFRGAPQSTGEREERRMMKAHMLSKELRALGIRSGCPDPPTLHDFRAEGLTKIDMNTRYSETQRQRVAGHGTGQIFQQYYAARNPGVDTQGSYLGKTRLVTTADFFRHLEVEWEPDLWQTLPLAELEELEREVALVEQKQESVGTPGMLRPGDLDDDLWRDIKKKRLQSYWKRSARGAAAGDQEYVCRGVDYPYARQRPILPIRRRLADLLCNSARIRSKEGREVLDLLVRLYESDSEAYRPALHICNCAGLNVTELHVYQCIKKSRQFAEFCFFCNEWLFEAKEWEEHCSSHIKLGDVPMEMAYASMQKSFLPGYCPFCLGDEDRPAAERLVQFCKKEAWCSHIWDHQIRWEKRCPDGRCKVRFENQDSFVYHMHDMHRIPRDLFWGRAEGKGCTGREKARIEKVLDNGALQMECHTIMDM</sequence>
<proteinExistence type="predicted"/>
<name>A0ABR1S8H8_9PEZI</name>
<dbReference type="PANTHER" id="PTHR37535:SF3">
    <property type="entry name" value="FLUG DOMAIN-CONTAINING PROTEIN"/>
    <property type="match status" value="1"/>
</dbReference>
<dbReference type="InterPro" id="IPR021842">
    <property type="entry name" value="DUF3435"/>
</dbReference>
<accession>A0ABR1S8H8</accession>
<evidence type="ECO:0000313" key="2">
    <source>
        <dbReference type="EMBL" id="KAK8028127.1"/>
    </source>
</evidence>